<gene>
    <name evidence="5" type="ORF">BFG57_14515</name>
</gene>
<dbReference type="CDD" id="cd01129">
    <property type="entry name" value="PulE-GspE-like"/>
    <property type="match status" value="1"/>
</dbReference>
<dbReference type="GO" id="GO:0005524">
    <property type="term" value="F:ATP binding"/>
    <property type="evidence" value="ECO:0007669"/>
    <property type="project" value="UniProtKB-KW"/>
</dbReference>
<dbReference type="PANTHER" id="PTHR30258">
    <property type="entry name" value="TYPE II SECRETION SYSTEM PROTEIN GSPE-RELATED"/>
    <property type="match status" value="1"/>
</dbReference>
<evidence type="ECO:0000256" key="1">
    <source>
        <dbReference type="ARBA" id="ARBA00006611"/>
    </source>
</evidence>
<keyword evidence="3" id="KW-0067">ATP-binding</keyword>
<dbReference type="AlphaFoldDB" id="A0A1E5LFM7"/>
<keyword evidence="2" id="KW-0547">Nucleotide-binding</keyword>
<protein>
    <recommendedName>
        <fullName evidence="4">AAA+ ATPase domain-containing protein</fullName>
    </recommendedName>
</protein>
<dbReference type="Pfam" id="PF00437">
    <property type="entry name" value="T2SSE"/>
    <property type="match status" value="1"/>
</dbReference>
<evidence type="ECO:0000256" key="2">
    <source>
        <dbReference type="ARBA" id="ARBA00022741"/>
    </source>
</evidence>
<keyword evidence="6" id="KW-1185">Reference proteome</keyword>
<dbReference type="NCBIfam" id="NF041000">
    <property type="entry name" value="ATPase_ComGA"/>
    <property type="match status" value="1"/>
</dbReference>
<dbReference type="GO" id="GO:0016887">
    <property type="term" value="F:ATP hydrolysis activity"/>
    <property type="evidence" value="ECO:0007669"/>
    <property type="project" value="TreeGrafter"/>
</dbReference>
<dbReference type="SMART" id="SM00382">
    <property type="entry name" value="AAA"/>
    <property type="match status" value="1"/>
</dbReference>
<dbReference type="EMBL" id="MJEH01000021">
    <property type="protein sequence ID" value="OEH92887.1"/>
    <property type="molecule type" value="Genomic_DNA"/>
</dbReference>
<evidence type="ECO:0000259" key="4">
    <source>
        <dbReference type="SMART" id="SM00382"/>
    </source>
</evidence>
<accession>A0A1E5LFM7</accession>
<feature type="domain" description="AAA+ ATPase" evidence="4">
    <location>
        <begin position="135"/>
        <end position="259"/>
    </location>
</feature>
<dbReference type="InterPro" id="IPR027417">
    <property type="entry name" value="P-loop_NTPase"/>
</dbReference>
<dbReference type="STRING" id="1305675.BFG57_14515"/>
<proteinExistence type="inferred from homology"/>
<dbReference type="Proteomes" id="UP000095209">
    <property type="component" value="Unassembled WGS sequence"/>
</dbReference>
<name>A0A1E5LFM7_9BACI</name>
<dbReference type="GO" id="GO:0005886">
    <property type="term" value="C:plasma membrane"/>
    <property type="evidence" value="ECO:0007669"/>
    <property type="project" value="TreeGrafter"/>
</dbReference>
<dbReference type="RefSeq" id="WP_069717065.1">
    <property type="nucleotide sequence ID" value="NZ_MJEH01000021.1"/>
</dbReference>
<comment type="similarity">
    <text evidence="1">Belongs to the GSP E family.</text>
</comment>
<evidence type="ECO:0000313" key="5">
    <source>
        <dbReference type="EMBL" id="OEH92887.1"/>
    </source>
</evidence>
<dbReference type="InterPro" id="IPR001482">
    <property type="entry name" value="T2SS/T4SS_dom"/>
</dbReference>
<dbReference type="Gene3D" id="3.30.450.90">
    <property type="match status" value="1"/>
</dbReference>
<dbReference type="SUPFAM" id="SSF52540">
    <property type="entry name" value="P-loop containing nucleoside triphosphate hydrolases"/>
    <property type="match status" value="1"/>
</dbReference>
<dbReference type="InterPro" id="IPR047667">
    <property type="entry name" value="ATPase_ComGA"/>
</dbReference>
<evidence type="ECO:0000256" key="3">
    <source>
        <dbReference type="ARBA" id="ARBA00022840"/>
    </source>
</evidence>
<sequence>MIASLSASLIESAILSSASDIHFTPSPQQTFVSFRIAGKLQKHRQLPNELAEKLIAQYKFLSGMDIGECRRPQSSAYMTMVRNEKVFLRFSTLPTVNNQEGLVIRVIPQHQSYSMGNLTVFRNDRHKLLRLLQKSNGLFLITGPTGSGKTTTLYSLLQVALEQQHCEILTLEDPVERYCEQFTQIQINEKAGLSYEEGIIAALRYDPDILVIGEIRNTLTAKMAIRAAYTGHLVISTLHTKRASDALFRLRELGIPAIDMEQTLIGIAAQQLVNLKCKHCLKNCSYSCNSEQNVNRTAIFEILTEEELSHAVRGIDSGQTGEPICSFFKQLRKAFALGYIAKGAIESSGFMEK</sequence>
<dbReference type="PANTHER" id="PTHR30258:SF2">
    <property type="entry name" value="COMG OPERON PROTEIN 1"/>
    <property type="match status" value="1"/>
</dbReference>
<evidence type="ECO:0000313" key="6">
    <source>
        <dbReference type="Proteomes" id="UP000095209"/>
    </source>
</evidence>
<reference evidence="5 6" key="1">
    <citation type="submission" date="2016-08" db="EMBL/GenBank/DDBJ databases">
        <title>Genome of Bacillus solimangrovi GH2-4.</title>
        <authorList>
            <person name="Lim S."/>
            <person name="Kim B.-C."/>
        </authorList>
    </citation>
    <scope>NUCLEOTIDE SEQUENCE [LARGE SCALE GENOMIC DNA]</scope>
    <source>
        <strain evidence="5 6">GH2-4</strain>
    </source>
</reference>
<dbReference type="Gene3D" id="3.40.50.300">
    <property type="entry name" value="P-loop containing nucleotide triphosphate hydrolases"/>
    <property type="match status" value="1"/>
</dbReference>
<comment type="caution">
    <text evidence="5">The sequence shown here is derived from an EMBL/GenBank/DDBJ whole genome shotgun (WGS) entry which is preliminary data.</text>
</comment>
<dbReference type="InterPro" id="IPR003593">
    <property type="entry name" value="AAA+_ATPase"/>
</dbReference>
<organism evidence="5 6">
    <name type="scientific">Bacillus solimangrovi</name>
    <dbReference type="NCBI Taxonomy" id="1305675"/>
    <lineage>
        <taxon>Bacteria</taxon>
        <taxon>Bacillati</taxon>
        <taxon>Bacillota</taxon>
        <taxon>Bacilli</taxon>
        <taxon>Bacillales</taxon>
        <taxon>Bacillaceae</taxon>
        <taxon>Bacillus</taxon>
    </lineage>
</organism>